<feature type="compositionally biased region" description="Basic and acidic residues" evidence="1">
    <location>
        <begin position="416"/>
        <end position="444"/>
    </location>
</feature>
<feature type="compositionally biased region" description="Polar residues" evidence="1">
    <location>
        <begin position="194"/>
        <end position="203"/>
    </location>
</feature>
<feature type="region of interest" description="Disordered" evidence="1">
    <location>
        <begin position="414"/>
        <end position="515"/>
    </location>
</feature>
<keyword evidence="3" id="KW-1185">Reference proteome</keyword>
<feature type="region of interest" description="Disordered" evidence="1">
    <location>
        <begin position="91"/>
        <end position="115"/>
    </location>
</feature>
<dbReference type="AlphaFoldDB" id="A0ABD2H866"/>
<gene>
    <name evidence="2" type="ORF">OYC64_010150</name>
</gene>
<feature type="compositionally biased region" description="Basic and acidic residues" evidence="1">
    <location>
        <begin position="35"/>
        <end position="48"/>
    </location>
</feature>
<dbReference type="Proteomes" id="UP001619887">
    <property type="component" value="Unassembled WGS sequence"/>
</dbReference>
<dbReference type="EMBL" id="JBIYXZ010002072">
    <property type="protein sequence ID" value="KAL3062180.1"/>
    <property type="molecule type" value="Genomic_DNA"/>
</dbReference>
<proteinExistence type="predicted"/>
<feature type="region of interest" description="Disordered" evidence="1">
    <location>
        <begin position="16"/>
        <end position="72"/>
    </location>
</feature>
<evidence type="ECO:0000313" key="2">
    <source>
        <dbReference type="EMBL" id="KAL3062180.1"/>
    </source>
</evidence>
<feature type="region of interest" description="Disordered" evidence="1">
    <location>
        <begin position="194"/>
        <end position="215"/>
    </location>
</feature>
<sequence length="515" mass="58454">MSDWEETDFCEAWNWTPGIGKRKKHPKKDKKCPKRQNDLTIKTDENIPKKKKKKHSKYKEAMDVRKEKKKDKNKVALVLGDRFILPQGSSATFERTERSNPPGGEKLKSDCNKKTKRKKNVAFDLSPGNIPIKRPKCFSSSEQRPIKSILTEPEAVRDSGSCAQVTVTQAYESQCTSEDMNSQDLFITQKTFRTLPSESSSGETSDKAPMTSPLRLTPRNKLYTYMPWVEQHCGGSYNKLHVQQQPRKTNTHVQKTNTVQVCFKQEEEEDGLKKADQNPKKGKSSIQTQVNLNANLTDEKQVSHPSPVKPAVVKKHLEEPTDLKPLPVAKSKKNVKCATQQSASCSSELSVPRHRFMETTSTQTENFFTFELCSYLNFYENSRVAAHHDELKPLDLSLPQRARKDLGMCLSPLGEIRGDNHKEPNLHESGCSDRKDGEVEKEPSGQHWSADMTTSSEDEPPGRSGKQDLTQVRAVQMRLNESFFFKTKGEGRSPRPESPLMKLAQGRELKGRKRH</sequence>
<evidence type="ECO:0000313" key="3">
    <source>
        <dbReference type="Proteomes" id="UP001619887"/>
    </source>
</evidence>
<reference evidence="2 3" key="1">
    <citation type="journal article" date="2022" name="G3 (Bethesda)">
        <title>Evaluating Illumina-, Nanopore-, and PacBio-based genome assembly strategies with the bald notothen, Trematomus borchgrevinki.</title>
        <authorList>
            <person name="Rayamajhi N."/>
            <person name="Cheng C.C."/>
            <person name="Catchen J.M."/>
        </authorList>
    </citation>
    <scope>NUCLEOTIDE SEQUENCE [LARGE SCALE GENOMIC DNA]</scope>
    <source>
        <strain evidence="2">AGRC-2024</strain>
    </source>
</reference>
<name>A0ABD2H866_PAGBO</name>
<evidence type="ECO:0000256" key="1">
    <source>
        <dbReference type="SAM" id="MobiDB-lite"/>
    </source>
</evidence>
<feature type="region of interest" description="Disordered" evidence="1">
    <location>
        <begin position="267"/>
        <end position="286"/>
    </location>
</feature>
<comment type="caution">
    <text evidence="2">The sequence shown here is derived from an EMBL/GenBank/DDBJ whole genome shotgun (WGS) entry which is preliminary data.</text>
</comment>
<protein>
    <submittedName>
        <fullName evidence="2">Uncharacterized protein</fullName>
    </submittedName>
</protein>
<feature type="compositionally biased region" description="Basic residues" evidence="1">
    <location>
        <begin position="20"/>
        <end position="34"/>
    </location>
</feature>
<accession>A0ABD2H866</accession>
<organism evidence="2 3">
    <name type="scientific">Pagothenia borchgrevinki</name>
    <name type="common">Bald rockcod</name>
    <name type="synonym">Trematomus borchgrevinki</name>
    <dbReference type="NCBI Taxonomy" id="8213"/>
    <lineage>
        <taxon>Eukaryota</taxon>
        <taxon>Metazoa</taxon>
        <taxon>Chordata</taxon>
        <taxon>Craniata</taxon>
        <taxon>Vertebrata</taxon>
        <taxon>Euteleostomi</taxon>
        <taxon>Actinopterygii</taxon>
        <taxon>Neopterygii</taxon>
        <taxon>Teleostei</taxon>
        <taxon>Neoteleostei</taxon>
        <taxon>Acanthomorphata</taxon>
        <taxon>Eupercaria</taxon>
        <taxon>Perciformes</taxon>
        <taxon>Notothenioidei</taxon>
        <taxon>Nototheniidae</taxon>
        <taxon>Pagothenia</taxon>
    </lineage>
</organism>
<reference evidence="2 3" key="2">
    <citation type="journal article" date="2024" name="G3 (Bethesda)">
        <title>The genome of the cryopelagic Antarctic bald notothen, Trematomus borchgrevinki.</title>
        <authorList>
            <person name="Rayamajhi N."/>
            <person name="Rivera-Colon A.G."/>
            <person name="Minhas B.F."/>
            <person name="Cheng C.C."/>
            <person name="Catchen J.M."/>
        </authorList>
    </citation>
    <scope>NUCLEOTIDE SEQUENCE [LARGE SCALE GENOMIC DNA]</scope>
    <source>
        <strain evidence="2">AGRC-2024</strain>
    </source>
</reference>